<dbReference type="VEuPathDB" id="TriTrypDB:BSAL_11545"/>
<sequence>MRRTAIRLNEVKSNVMGDLWKMAKPATGKLVAAAFGCVAGGVLCARNMTLEVTGERGDTRCVSVTDGYVCCASCEKLSKLSASYPGLEVATSALRVIRDPLDCTKRKSKSWTECIVNNLFRVLPPLTRVIEGVYVVPNYENCPCCHWLSTLSALSRVFLVVTGSLMSQQVSPLPPLASFKMSTDEVHHCSARLTTTYEQNVKDLRDQSDEALHEISKDLSEEQQTEILEKAISHYLVPTSHDRLFGRDVVFYNDEGRPTVLDRDDFNAIREKWTTVLSQLGVRACGDTFRLGKHRLVFDPRVVESAWTKCRELKKCRAENN</sequence>
<evidence type="ECO:0000313" key="1">
    <source>
        <dbReference type="EMBL" id="CUG87708.1"/>
    </source>
</evidence>
<evidence type="ECO:0000313" key="2">
    <source>
        <dbReference type="Proteomes" id="UP000051952"/>
    </source>
</evidence>
<name>A0A0S4J8H4_BODSA</name>
<protein>
    <submittedName>
        <fullName evidence="1">Uncharacterized protein</fullName>
    </submittedName>
</protein>
<accession>A0A0S4J8H4</accession>
<organism evidence="1 2">
    <name type="scientific">Bodo saltans</name>
    <name type="common">Flagellated protozoan</name>
    <dbReference type="NCBI Taxonomy" id="75058"/>
    <lineage>
        <taxon>Eukaryota</taxon>
        <taxon>Discoba</taxon>
        <taxon>Euglenozoa</taxon>
        <taxon>Kinetoplastea</taxon>
        <taxon>Metakinetoplastina</taxon>
        <taxon>Eubodonida</taxon>
        <taxon>Bodonidae</taxon>
        <taxon>Bodo</taxon>
    </lineage>
</organism>
<keyword evidence="2" id="KW-1185">Reference proteome</keyword>
<proteinExistence type="predicted"/>
<dbReference type="Proteomes" id="UP000051952">
    <property type="component" value="Unassembled WGS sequence"/>
</dbReference>
<dbReference type="EMBL" id="CYKH01001579">
    <property type="protein sequence ID" value="CUG87708.1"/>
    <property type="molecule type" value="Genomic_DNA"/>
</dbReference>
<gene>
    <name evidence="1" type="ORF">BSAL_11545</name>
</gene>
<dbReference type="AlphaFoldDB" id="A0A0S4J8H4"/>
<reference evidence="2" key="1">
    <citation type="submission" date="2015-09" db="EMBL/GenBank/DDBJ databases">
        <authorList>
            <consortium name="Pathogen Informatics"/>
        </authorList>
    </citation>
    <scope>NUCLEOTIDE SEQUENCE [LARGE SCALE GENOMIC DNA]</scope>
    <source>
        <strain evidence="2">Lake Konstanz</strain>
    </source>
</reference>